<dbReference type="InterPro" id="IPR013747">
    <property type="entry name" value="ACP_syn_III_C"/>
</dbReference>
<dbReference type="PANTHER" id="PTHR34069">
    <property type="entry name" value="3-OXOACYL-[ACYL-CARRIER-PROTEIN] SYNTHASE 3"/>
    <property type="match status" value="1"/>
</dbReference>
<dbReference type="Pfam" id="PF08541">
    <property type="entry name" value="ACP_syn_III_C"/>
    <property type="match status" value="1"/>
</dbReference>
<name>A0A1X9LMF3_9MICO</name>
<gene>
    <name evidence="6" type="ORF">B5808_10835</name>
</gene>
<dbReference type="KEGG" id="cphy:B5808_10835"/>
<dbReference type="STRING" id="1619308.B5808_10835"/>
<evidence type="ECO:0000259" key="4">
    <source>
        <dbReference type="Pfam" id="PF08541"/>
    </source>
</evidence>
<evidence type="ECO:0000259" key="5">
    <source>
        <dbReference type="Pfam" id="PF08545"/>
    </source>
</evidence>
<feature type="domain" description="Beta-ketoacyl-[acyl-carrier-protein] synthase III C-terminal" evidence="4">
    <location>
        <begin position="262"/>
        <end position="348"/>
    </location>
</feature>
<accession>A0A1X9LMF3</accession>
<dbReference type="PANTHER" id="PTHR34069:SF3">
    <property type="entry name" value="ACYL-COA:ACYL-COA ALKYLTRANSFERASE"/>
    <property type="match status" value="1"/>
</dbReference>
<dbReference type="InterPro" id="IPR016039">
    <property type="entry name" value="Thiolase-like"/>
</dbReference>
<protein>
    <submittedName>
        <fullName evidence="6">3-oxoacyl-ACP synthase</fullName>
    </submittedName>
</protein>
<evidence type="ECO:0000256" key="2">
    <source>
        <dbReference type="ARBA" id="ARBA00023315"/>
    </source>
</evidence>
<proteinExistence type="predicted"/>
<dbReference type="Pfam" id="PF08545">
    <property type="entry name" value="ACP_syn_III"/>
    <property type="match status" value="1"/>
</dbReference>
<evidence type="ECO:0000313" key="7">
    <source>
        <dbReference type="Proteomes" id="UP000192775"/>
    </source>
</evidence>
<dbReference type="GO" id="GO:0006633">
    <property type="term" value="P:fatty acid biosynthetic process"/>
    <property type="evidence" value="ECO:0007669"/>
    <property type="project" value="InterPro"/>
</dbReference>
<keyword evidence="3" id="KW-0812">Transmembrane</keyword>
<dbReference type="EMBL" id="CP020715">
    <property type="protein sequence ID" value="ARJ05662.1"/>
    <property type="molecule type" value="Genomic_DNA"/>
</dbReference>
<dbReference type="CDD" id="cd00830">
    <property type="entry name" value="KAS_III"/>
    <property type="match status" value="1"/>
</dbReference>
<keyword evidence="1" id="KW-0808">Transferase</keyword>
<dbReference type="AlphaFoldDB" id="A0A1X9LMF3"/>
<evidence type="ECO:0000256" key="1">
    <source>
        <dbReference type="ARBA" id="ARBA00022679"/>
    </source>
</evidence>
<reference evidence="6 7" key="1">
    <citation type="submission" date="2017-04" db="EMBL/GenBank/DDBJ databases">
        <authorList>
            <person name="Afonso C.L."/>
            <person name="Miller P.J."/>
            <person name="Scott M.A."/>
            <person name="Spackman E."/>
            <person name="Goraichik I."/>
            <person name="Dimitrov K.M."/>
            <person name="Suarez D.L."/>
            <person name="Swayne D.E."/>
        </authorList>
    </citation>
    <scope>NUCLEOTIDE SEQUENCE [LARGE SCALE GENOMIC DNA]</scope>
    <source>
        <strain evidence="7">XA(T)</strain>
    </source>
</reference>
<feature type="domain" description="Beta-ketoacyl-[acyl-carrier-protein] synthase III N-terminal" evidence="5">
    <location>
        <begin position="116"/>
        <end position="189"/>
    </location>
</feature>
<keyword evidence="7" id="KW-1185">Reference proteome</keyword>
<dbReference type="Proteomes" id="UP000192775">
    <property type="component" value="Chromosome"/>
</dbReference>
<organism evidence="6 7">
    <name type="scientific">Cnuibacter physcomitrellae</name>
    <dbReference type="NCBI Taxonomy" id="1619308"/>
    <lineage>
        <taxon>Bacteria</taxon>
        <taxon>Bacillati</taxon>
        <taxon>Actinomycetota</taxon>
        <taxon>Actinomycetes</taxon>
        <taxon>Micrococcales</taxon>
        <taxon>Microbacteriaceae</taxon>
        <taxon>Cnuibacter</taxon>
    </lineage>
</organism>
<keyword evidence="3" id="KW-0472">Membrane</keyword>
<keyword evidence="3" id="KW-1133">Transmembrane helix</keyword>
<dbReference type="InterPro" id="IPR013751">
    <property type="entry name" value="ACP_syn_III_N"/>
</dbReference>
<evidence type="ECO:0000256" key="3">
    <source>
        <dbReference type="SAM" id="Phobius"/>
    </source>
</evidence>
<dbReference type="GO" id="GO:0044550">
    <property type="term" value="P:secondary metabolite biosynthetic process"/>
    <property type="evidence" value="ECO:0007669"/>
    <property type="project" value="TreeGrafter"/>
</dbReference>
<dbReference type="GO" id="GO:0004315">
    <property type="term" value="F:3-oxoacyl-[acyl-carrier-protein] synthase activity"/>
    <property type="evidence" value="ECO:0007669"/>
    <property type="project" value="InterPro"/>
</dbReference>
<feature type="transmembrane region" description="Helical" evidence="3">
    <location>
        <begin position="330"/>
        <end position="347"/>
    </location>
</feature>
<evidence type="ECO:0000313" key="6">
    <source>
        <dbReference type="EMBL" id="ARJ05662.1"/>
    </source>
</evidence>
<sequence length="349" mass="36452">MTDPLRPRRSAVVACATHLPATLRTTAETEDRLRADNPRLTLPTGLLRRITGVESVHVAEPGTQASDLAVAAARQALRESPGDVDLLVFASGSQDLIEPATSHIVAERLGVGCAVFDVKNACNSVLNGMQVADALIATGQYRRALVVTGEMPSYAVRWRVDSREQFLRSFGGYTMSDGGAAVLLEALDAPAASDGHAPADDRGILGSRFLARSEHWGVGTIPAGGTVNPHSEGGAYFDMDGAALQAAFTSVGVGLVAETLASLGHGVDDLDFVALHQVARPYHDRIVEVLGVDRERTLLTVTEHGNLASATLPFQLAEARASGRVGPGSLVALVGLAAGISLGAMVIRL</sequence>
<dbReference type="SUPFAM" id="SSF53901">
    <property type="entry name" value="Thiolase-like"/>
    <property type="match status" value="1"/>
</dbReference>
<dbReference type="Gene3D" id="3.40.47.10">
    <property type="match status" value="2"/>
</dbReference>
<dbReference type="RefSeq" id="WP_085019800.1">
    <property type="nucleotide sequence ID" value="NZ_BMHD01000001.1"/>
</dbReference>
<keyword evidence="2" id="KW-0012">Acyltransferase</keyword>